<dbReference type="Gene3D" id="1.10.150.240">
    <property type="entry name" value="Putative phosphatase, domain 2"/>
    <property type="match status" value="1"/>
</dbReference>
<dbReference type="Pfam" id="PF00702">
    <property type="entry name" value="Hydrolase"/>
    <property type="match status" value="1"/>
</dbReference>
<dbReference type="AlphaFoldDB" id="A0A0A2V7I9"/>
<feature type="binding site" evidence="14">
    <location>
        <position position="171"/>
    </location>
    <ligand>
        <name>Mg(2+)</name>
        <dbReference type="ChEBI" id="CHEBI:18420"/>
    </ligand>
</feature>
<dbReference type="CDD" id="cd02598">
    <property type="entry name" value="HAD_BPGM"/>
    <property type="match status" value="1"/>
</dbReference>
<dbReference type="STRING" id="1385513.N780_08990"/>
<evidence type="ECO:0000256" key="4">
    <source>
        <dbReference type="ARBA" id="ARBA00022553"/>
    </source>
</evidence>
<dbReference type="RefSeq" id="WP_036787665.1">
    <property type="nucleotide sequence ID" value="NZ_AVBG01000024.1"/>
</dbReference>
<keyword evidence="6 14" id="KW-0460">Magnesium</keyword>
<evidence type="ECO:0000256" key="15">
    <source>
        <dbReference type="PIRSR" id="PIRSR610972-4"/>
    </source>
</evidence>
<evidence type="ECO:0000256" key="12">
    <source>
        <dbReference type="PIRSR" id="PIRSR610972-1"/>
    </source>
</evidence>
<feature type="binding site" evidence="13">
    <location>
        <begin position="45"/>
        <end position="50"/>
    </location>
    <ligand>
        <name>substrate</name>
    </ligand>
</feature>
<dbReference type="Proteomes" id="UP000030153">
    <property type="component" value="Unassembled WGS sequence"/>
</dbReference>
<dbReference type="NCBIfam" id="TIGR01990">
    <property type="entry name" value="bPGM"/>
    <property type="match status" value="1"/>
</dbReference>
<dbReference type="SFLD" id="SFLDG01135">
    <property type="entry name" value="C1.5.6:_HAD__Beta-PGM__Phospha"/>
    <property type="match status" value="1"/>
</dbReference>
<dbReference type="Gene3D" id="3.40.50.1000">
    <property type="entry name" value="HAD superfamily/HAD-like"/>
    <property type="match status" value="1"/>
</dbReference>
<dbReference type="InterPro" id="IPR010976">
    <property type="entry name" value="B-phosphoglucomutase_hydrolase"/>
</dbReference>
<dbReference type="eggNOG" id="COG0637">
    <property type="taxonomic scope" value="Bacteria"/>
</dbReference>
<evidence type="ECO:0000256" key="9">
    <source>
        <dbReference type="ARBA" id="ARBA00044926"/>
    </source>
</evidence>
<feature type="binding site" evidence="13">
    <location>
        <position position="77"/>
    </location>
    <ligand>
        <name>substrate</name>
    </ligand>
</feature>
<keyword evidence="3" id="KW-0963">Cytoplasm</keyword>
<dbReference type="InterPro" id="IPR051600">
    <property type="entry name" value="Beta-PGM-like"/>
</dbReference>
<dbReference type="FunFam" id="1.10.150.240:FF:000010">
    <property type="entry name" value="Beta-phosphoglucomutase"/>
    <property type="match status" value="1"/>
</dbReference>
<evidence type="ECO:0000256" key="7">
    <source>
        <dbReference type="ARBA" id="ARBA00023235"/>
    </source>
</evidence>
<evidence type="ECO:0000256" key="3">
    <source>
        <dbReference type="ARBA" id="ARBA00022490"/>
    </source>
</evidence>
<keyword evidence="8" id="KW-0119">Carbohydrate metabolism</keyword>
<comment type="subcellular location">
    <subcellularLocation>
        <location evidence="1">Cytoplasm</location>
    </subcellularLocation>
</comment>
<keyword evidence="5 14" id="KW-0479">Metal-binding</keyword>
<feature type="binding site" evidence="13">
    <location>
        <position position="26"/>
    </location>
    <ligand>
        <name>substrate</name>
    </ligand>
</feature>
<feature type="active site" description="Proton donor/acceptor" evidence="12">
    <location>
        <position position="12"/>
    </location>
</feature>
<dbReference type="InterPro" id="IPR023214">
    <property type="entry name" value="HAD_sf"/>
</dbReference>
<evidence type="ECO:0000256" key="6">
    <source>
        <dbReference type="ARBA" id="ARBA00022842"/>
    </source>
</evidence>
<dbReference type="EC" id="5.4.2.6" evidence="10"/>
<dbReference type="PANTHER" id="PTHR46193">
    <property type="entry name" value="6-PHOSPHOGLUCONATE PHOSPHATASE"/>
    <property type="match status" value="1"/>
</dbReference>
<evidence type="ECO:0000256" key="8">
    <source>
        <dbReference type="ARBA" id="ARBA00023277"/>
    </source>
</evidence>
<feature type="binding site" evidence="14">
    <location>
        <position position="12"/>
    </location>
    <ligand>
        <name>Mg(2+)</name>
        <dbReference type="ChEBI" id="CHEBI:18420"/>
    </ligand>
</feature>
<dbReference type="InterPro" id="IPR006439">
    <property type="entry name" value="HAD-SF_hydro_IA"/>
</dbReference>
<dbReference type="SFLD" id="SFLDF00046">
    <property type="entry name" value="beta-phosphoglucomutase"/>
    <property type="match status" value="1"/>
</dbReference>
<protein>
    <recommendedName>
        <fullName evidence="11">Beta-phosphoglucomutase</fullName>
        <ecNumber evidence="10">5.4.2.6</ecNumber>
    </recommendedName>
</protein>
<feature type="binding site" evidence="13">
    <location>
        <position position="53"/>
    </location>
    <ligand>
        <name>substrate</name>
    </ligand>
</feature>
<dbReference type="EMBL" id="AVBG01000024">
    <property type="protein sequence ID" value="KGP89690.1"/>
    <property type="molecule type" value="Genomic_DNA"/>
</dbReference>
<dbReference type="SFLD" id="SFLDG01129">
    <property type="entry name" value="C1.5:_HAD__Beta-PGM__Phosphata"/>
    <property type="match status" value="1"/>
</dbReference>
<dbReference type="InterPro" id="IPR023198">
    <property type="entry name" value="PGP-like_dom2"/>
</dbReference>
<feature type="site" description="Important for catalytic activity and assists the phosphoryl transfer reaction to Asp8 by balancing charge and orienting the reacting groups" evidence="15">
    <location>
        <position position="146"/>
    </location>
</feature>
<evidence type="ECO:0000256" key="2">
    <source>
        <dbReference type="ARBA" id="ARBA00006171"/>
    </source>
</evidence>
<dbReference type="OrthoDB" id="9797743at2"/>
<evidence type="ECO:0000256" key="5">
    <source>
        <dbReference type="ARBA" id="ARBA00022723"/>
    </source>
</evidence>
<dbReference type="PANTHER" id="PTHR46193:SF18">
    <property type="entry name" value="HEXITOL PHOSPHATASE B"/>
    <property type="match status" value="1"/>
</dbReference>
<comment type="cofactor">
    <cofactor evidence="14">
        <name>Mg(2+)</name>
        <dbReference type="ChEBI" id="CHEBI:18420"/>
    </cofactor>
    <text evidence="14">Binds 2 magnesium ions per subunit.</text>
</comment>
<dbReference type="InterPro" id="IPR036412">
    <property type="entry name" value="HAD-like_sf"/>
</dbReference>
<dbReference type="GO" id="GO:0005975">
    <property type="term" value="P:carbohydrate metabolic process"/>
    <property type="evidence" value="ECO:0007669"/>
    <property type="project" value="InterPro"/>
</dbReference>
<feature type="binding site" evidence="14">
    <location>
        <position position="170"/>
    </location>
    <ligand>
        <name>Mg(2+)</name>
        <dbReference type="ChEBI" id="CHEBI:18420"/>
    </ligand>
</feature>
<comment type="catalytic activity">
    <reaction evidence="9">
        <text>beta-D-glucose 1-phosphate = beta-D-glucose 6-phosphate</text>
        <dbReference type="Rhea" id="RHEA:20113"/>
        <dbReference type="ChEBI" id="CHEBI:57684"/>
        <dbReference type="ChEBI" id="CHEBI:58247"/>
        <dbReference type="EC" id="5.4.2.6"/>
    </reaction>
</comment>
<accession>A0A0A2V7I9</accession>
<evidence type="ECO:0000256" key="14">
    <source>
        <dbReference type="PIRSR" id="PIRSR610972-3"/>
    </source>
</evidence>
<proteinExistence type="inferred from homology"/>
<dbReference type="SUPFAM" id="SSF56784">
    <property type="entry name" value="HAD-like"/>
    <property type="match status" value="1"/>
</dbReference>
<dbReference type="NCBIfam" id="TIGR02009">
    <property type="entry name" value="PGMB-YQAB-SF"/>
    <property type="match status" value="1"/>
</dbReference>
<dbReference type="SFLD" id="SFLDS00003">
    <property type="entry name" value="Haloacid_Dehalogenase"/>
    <property type="match status" value="1"/>
</dbReference>
<comment type="similarity">
    <text evidence="2">Belongs to the HAD-like hydrolase superfamily. CbbY/CbbZ/Gph/YieH family.</text>
</comment>
<evidence type="ECO:0000256" key="11">
    <source>
        <dbReference type="ARBA" id="ARBA00044991"/>
    </source>
</evidence>
<name>A0A0A2V7I9_9BACI</name>
<evidence type="ECO:0000313" key="16">
    <source>
        <dbReference type="EMBL" id="KGP89690.1"/>
    </source>
</evidence>
<dbReference type="NCBIfam" id="TIGR01509">
    <property type="entry name" value="HAD-SF-IA-v3"/>
    <property type="match status" value="1"/>
</dbReference>
<comment type="caution">
    <text evidence="16">The sequence shown here is derived from an EMBL/GenBank/DDBJ whole genome shotgun (WGS) entry which is preliminary data.</text>
</comment>
<dbReference type="GO" id="GO:0005737">
    <property type="term" value="C:cytoplasm"/>
    <property type="evidence" value="ECO:0007669"/>
    <property type="project" value="UniProtKB-SubCell"/>
</dbReference>
<feature type="binding site" evidence="13">
    <location>
        <begin position="10"/>
        <end position="12"/>
    </location>
    <ligand>
        <name>substrate</name>
    </ligand>
</feature>
<keyword evidence="4" id="KW-0597">Phosphoprotein</keyword>
<feature type="binding site" evidence="13">
    <location>
        <position position="146"/>
    </location>
    <ligand>
        <name>substrate</name>
    </ligand>
</feature>
<evidence type="ECO:0000256" key="1">
    <source>
        <dbReference type="ARBA" id="ARBA00004496"/>
    </source>
</evidence>
<evidence type="ECO:0000256" key="13">
    <source>
        <dbReference type="PIRSR" id="PIRSR610972-2"/>
    </source>
</evidence>
<keyword evidence="7 16" id="KW-0413">Isomerase</keyword>
<feature type="active site" description="Proton donor/acceptor" evidence="12">
    <location>
        <position position="10"/>
    </location>
</feature>
<keyword evidence="17" id="KW-1185">Reference proteome</keyword>
<organism evidence="16 17">
    <name type="scientific">Pontibacillus chungwhensis BH030062</name>
    <dbReference type="NCBI Taxonomy" id="1385513"/>
    <lineage>
        <taxon>Bacteria</taxon>
        <taxon>Bacillati</taxon>
        <taxon>Bacillota</taxon>
        <taxon>Bacilli</taxon>
        <taxon>Bacillales</taxon>
        <taxon>Bacillaceae</taxon>
        <taxon>Pontibacillus</taxon>
    </lineage>
</organism>
<dbReference type="GO" id="GO:0000287">
    <property type="term" value="F:magnesium ion binding"/>
    <property type="evidence" value="ECO:0007669"/>
    <property type="project" value="InterPro"/>
</dbReference>
<sequence>MREIGAIIFDLDGVITDTAEYHYLAWKQLAEELGVHFDRTFNERLKGVSRMDSLHMILDHGGLVLSEHEMNELAHKKNEHYKSFIQQITPNDLLPGILPFLNEIKAAEIPTALASASKNARPVVRQLKIESFLDTIVDAAAVKHGKPDPEIFLKAADQLAVNPEECVGVEDAEAGVESIKAAGMYAVGVGSKNAMAKADWIIDHPSQLTLKALRGHLG</sequence>
<feature type="binding site" evidence="14">
    <location>
        <position position="10"/>
    </location>
    <ligand>
        <name>Mg(2+)</name>
        <dbReference type="ChEBI" id="CHEBI:18420"/>
    </ligand>
</feature>
<reference evidence="16 17" key="1">
    <citation type="submission" date="2013-08" db="EMBL/GenBank/DDBJ databases">
        <title>Genome of Pontibacillus chungwhensis.</title>
        <authorList>
            <person name="Wang Q."/>
            <person name="Wang G."/>
        </authorList>
    </citation>
    <scope>NUCLEOTIDE SEQUENCE [LARGE SCALE GENOMIC DNA]</scope>
    <source>
        <strain evidence="16 17">BH030062</strain>
    </source>
</reference>
<dbReference type="GO" id="GO:0008801">
    <property type="term" value="F:beta-phosphoglucomutase activity"/>
    <property type="evidence" value="ECO:0007669"/>
    <property type="project" value="UniProtKB-EC"/>
</dbReference>
<feature type="binding site" evidence="13">
    <location>
        <begin position="115"/>
        <end position="119"/>
    </location>
    <ligand>
        <name>substrate</name>
    </ligand>
</feature>
<evidence type="ECO:0000256" key="10">
    <source>
        <dbReference type="ARBA" id="ARBA00044968"/>
    </source>
</evidence>
<evidence type="ECO:0000313" key="17">
    <source>
        <dbReference type="Proteomes" id="UP000030153"/>
    </source>
</evidence>
<gene>
    <name evidence="16" type="ORF">N780_08990</name>
</gene>
<feature type="site" description="Important for catalytic activity and assists the phosphoryl transfer reaction to Asp8 by balancing charge and orienting the reacting groups" evidence="15">
    <location>
        <position position="115"/>
    </location>
</feature>
<dbReference type="InterPro" id="IPR010972">
    <property type="entry name" value="Beta-PGM"/>
</dbReference>